<dbReference type="InterPro" id="IPR011706">
    <property type="entry name" value="Cu-oxidase_C"/>
</dbReference>
<dbReference type="AlphaFoldDB" id="A0A3L6QR92"/>
<evidence type="ECO:0000313" key="4">
    <source>
        <dbReference type="Proteomes" id="UP000275267"/>
    </source>
</evidence>
<dbReference type="GO" id="GO:0005507">
    <property type="term" value="F:copper ion binding"/>
    <property type="evidence" value="ECO:0007669"/>
    <property type="project" value="InterPro"/>
</dbReference>
<dbReference type="GO" id="GO:0016491">
    <property type="term" value="F:oxidoreductase activity"/>
    <property type="evidence" value="ECO:0007669"/>
    <property type="project" value="InterPro"/>
</dbReference>
<evidence type="ECO:0000313" key="3">
    <source>
        <dbReference type="EMBL" id="RLM86360.1"/>
    </source>
</evidence>
<keyword evidence="4" id="KW-1185">Reference proteome</keyword>
<dbReference type="EMBL" id="PQIB02000011">
    <property type="protein sequence ID" value="RLM86360.1"/>
    <property type="molecule type" value="Genomic_DNA"/>
</dbReference>
<dbReference type="STRING" id="4540.A0A3L6QR92"/>
<sequence>MNQTRSFRWNLTASAVRPNPTPWTLVLASSSPAVAGQRRCAVNGVPFVVSIMLLKLPARPDGGAVVRLNLHEFVEVVFQNTENELQSWHLDGYDFWFVG</sequence>
<evidence type="ECO:0000259" key="2">
    <source>
        <dbReference type="Pfam" id="PF07731"/>
    </source>
</evidence>
<dbReference type="OrthoDB" id="10602190at2759"/>
<dbReference type="InterPro" id="IPR008972">
    <property type="entry name" value="Cupredoxin"/>
</dbReference>
<dbReference type="SUPFAM" id="SSF49503">
    <property type="entry name" value="Cupredoxins"/>
    <property type="match status" value="1"/>
</dbReference>
<dbReference type="Pfam" id="PF07731">
    <property type="entry name" value="Cu-oxidase_2"/>
    <property type="match status" value="1"/>
</dbReference>
<evidence type="ECO:0000256" key="1">
    <source>
        <dbReference type="ARBA" id="ARBA00010609"/>
    </source>
</evidence>
<dbReference type="Gene3D" id="2.60.40.420">
    <property type="entry name" value="Cupredoxins - blue copper proteins"/>
    <property type="match status" value="1"/>
</dbReference>
<dbReference type="Proteomes" id="UP000275267">
    <property type="component" value="Unassembled WGS sequence"/>
</dbReference>
<name>A0A3L6QR92_PANMI</name>
<comment type="similarity">
    <text evidence="1">Belongs to the multicopper oxidase family.</text>
</comment>
<reference evidence="4" key="1">
    <citation type="journal article" date="2019" name="Nat. Commun.">
        <title>The genome of broomcorn millet.</title>
        <authorList>
            <person name="Zou C."/>
            <person name="Miki D."/>
            <person name="Li D."/>
            <person name="Tang Q."/>
            <person name="Xiao L."/>
            <person name="Rajput S."/>
            <person name="Deng P."/>
            <person name="Jia W."/>
            <person name="Huang R."/>
            <person name="Zhang M."/>
            <person name="Sun Y."/>
            <person name="Hu J."/>
            <person name="Fu X."/>
            <person name="Schnable P.S."/>
            <person name="Li F."/>
            <person name="Zhang H."/>
            <person name="Feng B."/>
            <person name="Zhu X."/>
            <person name="Liu R."/>
            <person name="Schnable J.C."/>
            <person name="Zhu J.-K."/>
            <person name="Zhang H."/>
        </authorList>
    </citation>
    <scope>NUCLEOTIDE SEQUENCE [LARGE SCALE GENOMIC DNA]</scope>
</reference>
<feature type="domain" description="Plastocyanin-like" evidence="2">
    <location>
        <begin position="62"/>
        <end position="99"/>
    </location>
</feature>
<proteinExistence type="inferred from homology"/>
<accession>A0A3L6QR92</accession>
<gene>
    <name evidence="3" type="ORF">C2845_PM04G00100</name>
</gene>
<comment type="caution">
    <text evidence="3">The sequence shown here is derived from an EMBL/GenBank/DDBJ whole genome shotgun (WGS) entry which is preliminary data.</text>
</comment>
<protein>
    <recommendedName>
        <fullName evidence="2">Plastocyanin-like domain-containing protein</fullName>
    </recommendedName>
</protein>
<organism evidence="3 4">
    <name type="scientific">Panicum miliaceum</name>
    <name type="common">Proso millet</name>
    <name type="synonym">Broomcorn millet</name>
    <dbReference type="NCBI Taxonomy" id="4540"/>
    <lineage>
        <taxon>Eukaryota</taxon>
        <taxon>Viridiplantae</taxon>
        <taxon>Streptophyta</taxon>
        <taxon>Embryophyta</taxon>
        <taxon>Tracheophyta</taxon>
        <taxon>Spermatophyta</taxon>
        <taxon>Magnoliopsida</taxon>
        <taxon>Liliopsida</taxon>
        <taxon>Poales</taxon>
        <taxon>Poaceae</taxon>
        <taxon>PACMAD clade</taxon>
        <taxon>Panicoideae</taxon>
        <taxon>Panicodae</taxon>
        <taxon>Paniceae</taxon>
        <taxon>Panicinae</taxon>
        <taxon>Panicum</taxon>
        <taxon>Panicum sect. Panicum</taxon>
    </lineage>
</organism>